<accession>A0A8T0PV26</accession>
<reference evidence="1" key="1">
    <citation type="submission" date="2020-05" db="EMBL/GenBank/DDBJ databases">
        <title>WGS assembly of Panicum virgatum.</title>
        <authorList>
            <person name="Lovell J.T."/>
            <person name="Jenkins J."/>
            <person name="Shu S."/>
            <person name="Juenger T.E."/>
            <person name="Schmutz J."/>
        </authorList>
    </citation>
    <scope>NUCLEOTIDE SEQUENCE</scope>
    <source>
        <strain evidence="1">AP13</strain>
    </source>
</reference>
<comment type="caution">
    <text evidence="1">The sequence shown here is derived from an EMBL/GenBank/DDBJ whole genome shotgun (WGS) entry which is preliminary data.</text>
</comment>
<protein>
    <submittedName>
        <fullName evidence="1">Uncharacterized protein</fullName>
    </submittedName>
</protein>
<sequence>MRPRLSSVGPPVPCRSPPSKPLVSLIVPPPSSCGCVGPAPACLPCLSPPPARPFFLLSLPTIKVRNGRGWSPLGQNLLRKSKTKTGDFELGACSEDRFLSWWRGCQAPLDRFTRPCEYEALISNRFPKNLHLLSTFFLVSLKDQELIYKQMLLPEGIRIIAYTRLQIYWL</sequence>
<evidence type="ECO:0000313" key="2">
    <source>
        <dbReference type="Proteomes" id="UP000823388"/>
    </source>
</evidence>
<dbReference type="AlphaFoldDB" id="A0A8T0PV26"/>
<gene>
    <name evidence="1" type="ORF">PVAP13_8KG251100</name>
</gene>
<name>A0A8T0PV26_PANVG</name>
<proteinExistence type="predicted"/>
<keyword evidence="2" id="KW-1185">Reference proteome</keyword>
<evidence type="ECO:0000313" key="1">
    <source>
        <dbReference type="EMBL" id="KAG2562786.1"/>
    </source>
</evidence>
<dbReference type="EMBL" id="CM029051">
    <property type="protein sequence ID" value="KAG2562786.1"/>
    <property type="molecule type" value="Genomic_DNA"/>
</dbReference>
<dbReference type="PROSITE" id="PS51257">
    <property type="entry name" value="PROKAR_LIPOPROTEIN"/>
    <property type="match status" value="1"/>
</dbReference>
<dbReference type="Proteomes" id="UP000823388">
    <property type="component" value="Chromosome 8K"/>
</dbReference>
<organism evidence="1 2">
    <name type="scientific">Panicum virgatum</name>
    <name type="common">Blackwell switchgrass</name>
    <dbReference type="NCBI Taxonomy" id="38727"/>
    <lineage>
        <taxon>Eukaryota</taxon>
        <taxon>Viridiplantae</taxon>
        <taxon>Streptophyta</taxon>
        <taxon>Embryophyta</taxon>
        <taxon>Tracheophyta</taxon>
        <taxon>Spermatophyta</taxon>
        <taxon>Magnoliopsida</taxon>
        <taxon>Liliopsida</taxon>
        <taxon>Poales</taxon>
        <taxon>Poaceae</taxon>
        <taxon>PACMAD clade</taxon>
        <taxon>Panicoideae</taxon>
        <taxon>Panicodae</taxon>
        <taxon>Paniceae</taxon>
        <taxon>Panicinae</taxon>
        <taxon>Panicum</taxon>
        <taxon>Panicum sect. Hiantes</taxon>
    </lineage>
</organism>